<accession>Q7XTU8</accession>
<name>Q7XTU8_ORYSJ</name>
<proteinExistence type="predicted"/>
<sequence length="101" mass="11327">MVERSAVYFDPKVKTHTSLAHHSTTWVVASVRLGPESMQPASAMQAPPQLLLRYSNRHLRNAVAVPAYERERESHLDAEQVIFPVLNPFNHPGKMSGIPDL</sequence>
<organism evidence="1 2">
    <name type="scientific">Oryza sativa subsp. japonica</name>
    <name type="common">Rice</name>
    <dbReference type="NCBI Taxonomy" id="39947"/>
    <lineage>
        <taxon>Eukaryota</taxon>
        <taxon>Viridiplantae</taxon>
        <taxon>Streptophyta</taxon>
        <taxon>Embryophyta</taxon>
        <taxon>Tracheophyta</taxon>
        <taxon>Spermatophyta</taxon>
        <taxon>Magnoliopsida</taxon>
        <taxon>Liliopsida</taxon>
        <taxon>Poales</taxon>
        <taxon>Poaceae</taxon>
        <taxon>BOP clade</taxon>
        <taxon>Oryzoideae</taxon>
        <taxon>Oryzeae</taxon>
        <taxon>Oryzinae</taxon>
        <taxon>Oryza</taxon>
        <taxon>Oryza sativa</taxon>
    </lineage>
</organism>
<reference evidence="2" key="1">
    <citation type="journal article" date="2005" name="Nature">
        <title>The map-based sequence of the rice genome.</title>
        <authorList>
            <consortium name="International rice genome sequencing project (IRGSP)"/>
            <person name="Matsumoto T."/>
            <person name="Wu J."/>
            <person name="Kanamori H."/>
            <person name="Katayose Y."/>
            <person name="Fujisawa M."/>
            <person name="Namiki N."/>
            <person name="Mizuno H."/>
            <person name="Yamamoto K."/>
            <person name="Antonio B.A."/>
            <person name="Baba T."/>
            <person name="Sakata K."/>
            <person name="Nagamura Y."/>
            <person name="Aoki H."/>
            <person name="Arikawa K."/>
            <person name="Arita K."/>
            <person name="Bito T."/>
            <person name="Chiden Y."/>
            <person name="Fujitsuka N."/>
            <person name="Fukunaka R."/>
            <person name="Hamada M."/>
            <person name="Harada C."/>
            <person name="Hayashi A."/>
            <person name="Hijishita S."/>
            <person name="Honda M."/>
            <person name="Hosokawa S."/>
            <person name="Ichikawa Y."/>
            <person name="Idonuma A."/>
            <person name="Iijima M."/>
            <person name="Ikeda M."/>
            <person name="Ikeno M."/>
            <person name="Ito K."/>
            <person name="Ito S."/>
            <person name="Ito T."/>
            <person name="Ito Y."/>
            <person name="Ito Y."/>
            <person name="Iwabuchi A."/>
            <person name="Kamiya K."/>
            <person name="Karasawa W."/>
            <person name="Kurita K."/>
            <person name="Katagiri S."/>
            <person name="Kikuta A."/>
            <person name="Kobayashi H."/>
            <person name="Kobayashi N."/>
            <person name="Machita K."/>
            <person name="Maehara T."/>
            <person name="Masukawa M."/>
            <person name="Mizubayashi T."/>
            <person name="Mukai Y."/>
            <person name="Nagasaki H."/>
            <person name="Nagata Y."/>
            <person name="Naito S."/>
            <person name="Nakashima M."/>
            <person name="Nakama Y."/>
            <person name="Nakamichi Y."/>
            <person name="Nakamura M."/>
            <person name="Meguro A."/>
            <person name="Negishi M."/>
            <person name="Ohta I."/>
            <person name="Ohta T."/>
            <person name="Okamoto M."/>
            <person name="Ono N."/>
            <person name="Saji S."/>
            <person name="Sakaguchi M."/>
            <person name="Sakai K."/>
            <person name="Shibata M."/>
            <person name="Shimokawa T."/>
            <person name="Song J."/>
            <person name="Takazaki Y."/>
            <person name="Terasawa K."/>
            <person name="Tsugane M."/>
            <person name="Tsuji K."/>
            <person name="Ueda S."/>
            <person name="Waki K."/>
            <person name="Yamagata H."/>
            <person name="Yamamoto M."/>
            <person name="Yamamoto S."/>
            <person name="Yamane H."/>
            <person name="Yoshiki S."/>
            <person name="Yoshihara R."/>
            <person name="Yukawa K."/>
            <person name="Zhong H."/>
            <person name="Yano M."/>
            <person name="Yuan Q."/>
            <person name="Ouyang S."/>
            <person name="Liu J."/>
            <person name="Jones K.M."/>
            <person name="Gansberger K."/>
            <person name="Moffat K."/>
            <person name="Hill J."/>
            <person name="Bera J."/>
            <person name="Fadrosh D."/>
            <person name="Jin S."/>
            <person name="Johri S."/>
            <person name="Kim M."/>
            <person name="Overton L."/>
            <person name="Reardon M."/>
            <person name="Tsitrin T."/>
            <person name="Vuong H."/>
            <person name="Weaver B."/>
            <person name="Ciecko A."/>
            <person name="Tallon L."/>
            <person name="Jackson J."/>
            <person name="Pai G."/>
            <person name="Aken S.V."/>
            <person name="Utterback T."/>
            <person name="Reidmuller S."/>
            <person name="Feldblyum T."/>
            <person name="Hsiao J."/>
            <person name="Zismann V."/>
            <person name="Iobst S."/>
            <person name="de Vazeille A.R."/>
            <person name="Buell C.R."/>
            <person name="Ying K."/>
            <person name="Li Y."/>
            <person name="Lu T."/>
            <person name="Huang Y."/>
            <person name="Zhao Q."/>
            <person name="Feng Q."/>
            <person name="Zhang L."/>
            <person name="Zhu J."/>
            <person name="Weng Q."/>
            <person name="Mu J."/>
            <person name="Lu Y."/>
            <person name="Fan D."/>
            <person name="Liu Y."/>
            <person name="Guan J."/>
            <person name="Zhang Y."/>
            <person name="Yu S."/>
            <person name="Liu X."/>
            <person name="Zhang Y."/>
            <person name="Hong G."/>
            <person name="Han B."/>
            <person name="Choisne N."/>
            <person name="Demange N."/>
            <person name="Orjeda G."/>
            <person name="Samain S."/>
            <person name="Cattolico L."/>
            <person name="Pelletier E."/>
            <person name="Couloux A."/>
            <person name="Segurens B."/>
            <person name="Wincker P."/>
            <person name="D'Hont A."/>
            <person name="Scarpelli C."/>
            <person name="Weissenbach J."/>
            <person name="Salanoubat M."/>
            <person name="Quetier F."/>
            <person name="Yu Y."/>
            <person name="Kim H.R."/>
            <person name="Rambo T."/>
            <person name="Currie J."/>
            <person name="Collura K."/>
            <person name="Luo M."/>
            <person name="Yang T."/>
            <person name="Ammiraju J.S.S."/>
            <person name="Engler F."/>
            <person name="Soderlund C."/>
            <person name="Wing R.A."/>
            <person name="Palmer L.E."/>
            <person name="de la Bastide M."/>
            <person name="Spiegel L."/>
            <person name="Nascimento L."/>
            <person name="Zutavern T."/>
            <person name="O'Shaughnessy A."/>
            <person name="Dike S."/>
            <person name="Dedhia N."/>
            <person name="Preston R."/>
            <person name="Balija V."/>
            <person name="McCombie W.R."/>
            <person name="Chow T."/>
            <person name="Chen H."/>
            <person name="Chung M."/>
            <person name="Chen C."/>
            <person name="Shaw J."/>
            <person name="Wu H."/>
            <person name="Hsiao K."/>
            <person name="Chao Y."/>
            <person name="Chu M."/>
            <person name="Cheng C."/>
            <person name="Hour A."/>
            <person name="Lee P."/>
            <person name="Lin S."/>
            <person name="Lin Y."/>
            <person name="Liou J."/>
            <person name="Liu S."/>
            <person name="Hsing Y."/>
            <person name="Raghuvanshi S."/>
            <person name="Mohanty A."/>
            <person name="Bharti A.K."/>
            <person name="Gaur A."/>
            <person name="Gupta V."/>
            <person name="Kumar D."/>
            <person name="Ravi V."/>
            <person name="Vij S."/>
            <person name="Kapur A."/>
            <person name="Khurana P."/>
            <person name="Khurana P."/>
            <person name="Khurana J.P."/>
            <person name="Tyagi A.K."/>
            <person name="Gaikwad K."/>
            <person name="Singh A."/>
            <person name="Dalal V."/>
            <person name="Srivastava S."/>
            <person name="Dixit A."/>
            <person name="Pal A.K."/>
            <person name="Ghazi I.A."/>
            <person name="Yadav M."/>
            <person name="Pandit A."/>
            <person name="Bhargava A."/>
            <person name="Sureshbabu K."/>
            <person name="Batra K."/>
            <person name="Sharma T.R."/>
            <person name="Mohapatra T."/>
            <person name="Singh N.K."/>
            <person name="Messing J."/>
            <person name="Nelson A.B."/>
            <person name="Fuks G."/>
            <person name="Kavchok S."/>
            <person name="Keizer G."/>
            <person name="Linton E."/>
            <person name="Llaca V."/>
            <person name="Song R."/>
            <person name="Tanyolac B."/>
            <person name="Young S."/>
            <person name="Ho-Il K."/>
            <person name="Hahn J.H."/>
            <person name="Sangsakoo G."/>
            <person name="Vanavichit A."/>
            <person name="de Mattos Luiz.A.T."/>
            <person name="Zimmer P.D."/>
            <person name="Malone G."/>
            <person name="Dellagostin O."/>
            <person name="de Oliveira A.C."/>
            <person name="Bevan M."/>
            <person name="Bancroft I."/>
            <person name="Minx P."/>
            <person name="Cordum H."/>
            <person name="Wilson R."/>
            <person name="Cheng Z."/>
            <person name="Jin W."/>
            <person name="Jiang J."/>
            <person name="Leong S.A."/>
            <person name="Iwama H."/>
            <person name="Gojobori T."/>
            <person name="Itoh T."/>
            <person name="Niimura Y."/>
            <person name="Fujii Y."/>
            <person name="Habara T."/>
            <person name="Sakai H."/>
            <person name="Sato Y."/>
            <person name="Wilson G."/>
            <person name="Kumar K."/>
            <person name="McCouch S."/>
            <person name="Juretic N."/>
            <person name="Hoen D."/>
            <person name="Wright S."/>
            <person name="Bruskiewich R."/>
            <person name="Bureau T."/>
            <person name="Miyao A."/>
            <person name="Hirochika H."/>
            <person name="Nishikawa T."/>
            <person name="Kadowaki K."/>
            <person name="Sugiura M."/>
            <person name="Burr B."/>
            <person name="Sasaki T."/>
        </authorList>
    </citation>
    <scope>NUCLEOTIDE SEQUENCE [LARGE SCALE GENOMIC DNA]</scope>
    <source>
        <strain evidence="2">cv. Nipponbare</strain>
    </source>
</reference>
<reference evidence="2" key="2">
    <citation type="journal article" date="2008" name="Nucleic Acids Res.">
        <title>The rice annotation project database (RAP-DB): 2008 update.</title>
        <authorList>
            <consortium name="The rice annotation project (RAP)"/>
        </authorList>
    </citation>
    <scope>GENOME REANNOTATION</scope>
    <source>
        <strain evidence="2">cv. Nipponbare</strain>
    </source>
</reference>
<dbReference type="Proteomes" id="UP000000763">
    <property type="component" value="Chromosome 4"/>
</dbReference>
<gene>
    <name evidence="1" type="primary">OSJNBb0034I13.12</name>
</gene>
<dbReference type="EMBL" id="AL606657">
    <property type="protein sequence ID" value="CAD41729.3"/>
    <property type="molecule type" value="Genomic_DNA"/>
</dbReference>
<protein>
    <submittedName>
        <fullName evidence="1">OSJNBb0034I13.12 protein</fullName>
    </submittedName>
</protein>
<evidence type="ECO:0000313" key="2">
    <source>
        <dbReference type="Proteomes" id="UP000000763"/>
    </source>
</evidence>
<dbReference type="AlphaFoldDB" id="Q7XTU8"/>
<evidence type="ECO:0000313" key="1">
    <source>
        <dbReference type="EMBL" id="CAD41729.3"/>
    </source>
</evidence>